<dbReference type="HOGENOM" id="CLU_028523_0_0_9"/>
<gene>
    <name evidence="3" type="ordered locus">HMPREF0868_0798</name>
</gene>
<dbReference type="AlphaFoldDB" id="D3R1Q8"/>
<dbReference type="Proteomes" id="UP000008234">
    <property type="component" value="Chromosome"/>
</dbReference>
<dbReference type="Gene3D" id="3.30.70.1380">
    <property type="entry name" value="Transcriptional regulatory protein pf0864 domain like"/>
    <property type="match status" value="1"/>
</dbReference>
<evidence type="ECO:0000313" key="4">
    <source>
        <dbReference type="Proteomes" id="UP000008234"/>
    </source>
</evidence>
<name>D3R1Q8_MAGIU</name>
<evidence type="ECO:0000313" key="3">
    <source>
        <dbReference type="EMBL" id="ADC91811.1"/>
    </source>
</evidence>
<dbReference type="EMBL" id="CP001850">
    <property type="protein sequence ID" value="ADC91811.1"/>
    <property type="molecule type" value="Genomic_DNA"/>
</dbReference>
<protein>
    <submittedName>
        <fullName evidence="3">TIGR00299 family protein</fullName>
    </submittedName>
</protein>
<sequence length="467" mass="52539">MRTLYLDCFAGISGNMILGALMDLGLDYEQWLAEIQKLEIPAAFKFCKETRKNYGITGTFFDVELTGDGEHEHMHEHEHEHADGTVHCHMHSHMFSHDHIHLHEHEHEHEHLHEHEHEHEHEHLHLHEHEHSHSHRHYGEIVATIDKLSLPEKVKADSKAVFTTLAHAEGAVHSMPWQEAGFHEVGNWDSVIDIVGGCLALHMMKIDKIVAGNLADGSGTIECAHGIMPVPVPAVAKMLEGSSFLVRTVPDVYTELITPTGMAMLKTLTTYVNTRPIGRLIRVGYGFGSRETGRLNALRGMLIETEAGPLTGDSISCEGELADQVAELSFTVDDADAETLAYLQEKLRRNGALDVVAWGVTAKKQRTALRIEVIIPTTEIETFTKMIFCEQGTVGLRYRILNRRKMARSFSEITVHGCPIKIKEFTYHDIHKCTVEYEDLAALADKLNLSLREARELVLRQRGQQNG</sequence>
<reference evidence="4" key="1">
    <citation type="submission" date="2009-12" db="EMBL/GenBank/DDBJ databases">
        <title>Sequence of Clostridiales genomosp. BVAB3 str. UPII9-5.</title>
        <authorList>
            <person name="Madupu R."/>
            <person name="Durkin A.S."/>
            <person name="Torralba M."/>
            <person name="Methe B."/>
            <person name="Sutton G.G."/>
            <person name="Strausberg R.L."/>
            <person name="Nelson K.E."/>
        </authorList>
    </citation>
    <scope>NUCLEOTIDE SEQUENCE [LARGE SCALE GENOMIC DNA]</scope>
    <source>
        <strain evidence="4">UPII9-5</strain>
    </source>
</reference>
<dbReference type="InterPro" id="IPR002822">
    <property type="entry name" value="Ni_insertion"/>
</dbReference>
<dbReference type="PANTHER" id="PTHR36566:SF1">
    <property type="entry name" value="PYRIDINIUM-3,5-BISTHIOCARBOXYLIC ACID MONONUCLEOTIDE NICKEL INSERTION PROTEIN"/>
    <property type="match status" value="1"/>
</dbReference>
<dbReference type="GO" id="GO:0016829">
    <property type="term" value="F:lyase activity"/>
    <property type="evidence" value="ECO:0007669"/>
    <property type="project" value="UniProtKB-KW"/>
</dbReference>
<evidence type="ECO:0000256" key="1">
    <source>
        <dbReference type="ARBA" id="ARBA00022596"/>
    </source>
</evidence>
<dbReference type="eggNOG" id="COG1641">
    <property type="taxonomic scope" value="Bacteria"/>
</dbReference>
<keyword evidence="2" id="KW-0456">Lyase</keyword>
<keyword evidence="1" id="KW-0533">Nickel</keyword>
<proteinExistence type="predicted"/>
<keyword evidence="4" id="KW-1185">Reference proteome</keyword>
<organism evidence="3 4">
    <name type="scientific">Mageeibacillus indolicus (strain UPII9-5)</name>
    <name type="common">Clostridiales genomosp. BVAB3 (strain UPII9-5)</name>
    <dbReference type="NCBI Taxonomy" id="699246"/>
    <lineage>
        <taxon>Bacteria</taxon>
        <taxon>Bacillati</taxon>
        <taxon>Bacillota</taxon>
        <taxon>Clostridia</taxon>
        <taxon>Eubacteriales</taxon>
        <taxon>Oscillospiraceae</taxon>
        <taxon>Mageeibacillus</taxon>
    </lineage>
</organism>
<dbReference type="PANTHER" id="PTHR36566">
    <property type="entry name" value="NICKEL INSERTION PROTEIN-RELATED"/>
    <property type="match status" value="1"/>
</dbReference>
<dbReference type="KEGG" id="clo:HMPREF0868_0798"/>
<accession>D3R1Q8</accession>
<dbReference type="RefSeq" id="WP_012993499.1">
    <property type="nucleotide sequence ID" value="NC_013895.2"/>
</dbReference>
<dbReference type="OrthoDB" id="9765625at2"/>
<evidence type="ECO:0000256" key="2">
    <source>
        <dbReference type="ARBA" id="ARBA00023239"/>
    </source>
</evidence>
<dbReference type="STRING" id="699246.HMPREF0868_0798"/>
<dbReference type="Pfam" id="PF01969">
    <property type="entry name" value="Ni_insertion"/>
    <property type="match status" value="1"/>
</dbReference>